<evidence type="ECO:0000313" key="8">
    <source>
        <dbReference type="EMBL" id="QBR93306.1"/>
    </source>
</evidence>
<dbReference type="InterPro" id="IPR007627">
    <property type="entry name" value="RNA_pol_sigma70_r2"/>
</dbReference>
<evidence type="ECO:0000259" key="7">
    <source>
        <dbReference type="Pfam" id="PF08281"/>
    </source>
</evidence>
<organism evidence="8 9">
    <name type="scientific">Nocardioides euryhalodurans</name>
    <dbReference type="NCBI Taxonomy" id="2518370"/>
    <lineage>
        <taxon>Bacteria</taxon>
        <taxon>Bacillati</taxon>
        <taxon>Actinomycetota</taxon>
        <taxon>Actinomycetes</taxon>
        <taxon>Propionibacteriales</taxon>
        <taxon>Nocardioidaceae</taxon>
        <taxon>Nocardioides</taxon>
    </lineage>
</organism>
<accession>A0A4P7GME4</accession>
<dbReference type="KEGG" id="noy:EXE57_14310"/>
<dbReference type="InterPro" id="IPR036388">
    <property type="entry name" value="WH-like_DNA-bd_sf"/>
</dbReference>
<keyword evidence="9" id="KW-1185">Reference proteome</keyword>
<keyword evidence="2" id="KW-0805">Transcription regulation</keyword>
<evidence type="ECO:0000256" key="1">
    <source>
        <dbReference type="ARBA" id="ARBA00010641"/>
    </source>
</evidence>
<dbReference type="InterPro" id="IPR013249">
    <property type="entry name" value="RNA_pol_sigma70_r4_t2"/>
</dbReference>
<proteinExistence type="inferred from homology"/>
<gene>
    <name evidence="8" type="ORF">EXE57_14310</name>
</gene>
<name>A0A4P7GME4_9ACTN</name>
<feature type="domain" description="RNA polymerase sigma factor 70 region 4 type 2" evidence="7">
    <location>
        <begin position="113"/>
        <end position="165"/>
    </location>
</feature>
<dbReference type="SUPFAM" id="SSF88659">
    <property type="entry name" value="Sigma3 and sigma4 domains of RNA polymerase sigma factors"/>
    <property type="match status" value="1"/>
</dbReference>
<dbReference type="GO" id="GO:0006352">
    <property type="term" value="P:DNA-templated transcription initiation"/>
    <property type="evidence" value="ECO:0007669"/>
    <property type="project" value="InterPro"/>
</dbReference>
<dbReference type="Proteomes" id="UP000294894">
    <property type="component" value="Chromosome"/>
</dbReference>
<keyword evidence="3" id="KW-0731">Sigma factor</keyword>
<keyword evidence="5" id="KW-0804">Transcription</keyword>
<dbReference type="InterPro" id="IPR014284">
    <property type="entry name" value="RNA_pol_sigma-70_dom"/>
</dbReference>
<dbReference type="CDD" id="cd06171">
    <property type="entry name" value="Sigma70_r4"/>
    <property type="match status" value="1"/>
</dbReference>
<dbReference type="Gene3D" id="1.10.1740.10">
    <property type="match status" value="1"/>
</dbReference>
<sequence>MAGEPGAGQPPALDSEAALRRLFTEHGASVYRMARSVLRDPGLAEDVTQETFIKAWQHHDSYRGDAPILHWLLRIAHNLAVSTLRTIREDSTDPRRLPIQEPRHPDDVVEGRLLIDEALDALDPLSRAVVVLREVEQLTYAEISDVLGVPMPTVKTRLFRARARLRSAPKGGPR</sequence>
<evidence type="ECO:0000256" key="3">
    <source>
        <dbReference type="ARBA" id="ARBA00023082"/>
    </source>
</evidence>
<dbReference type="GO" id="GO:0003677">
    <property type="term" value="F:DNA binding"/>
    <property type="evidence" value="ECO:0007669"/>
    <property type="project" value="UniProtKB-KW"/>
</dbReference>
<reference evidence="8 9" key="1">
    <citation type="submission" date="2019-03" db="EMBL/GenBank/DDBJ databases">
        <title>Three New Species of Nocardioides, Nocardioides euryhalodurans sp. nov., Nocardioides seonyuensis sp. nov. and Nocardioides eburneoflavus sp. nov., Iolated from Soil.</title>
        <authorList>
            <person name="Roh S.G."/>
            <person name="Lee C."/>
            <person name="Kim M.-K."/>
            <person name="Kim S.B."/>
        </authorList>
    </citation>
    <scope>NUCLEOTIDE SEQUENCE [LARGE SCALE GENOMIC DNA]</scope>
    <source>
        <strain evidence="8 9">MMS17-SY117</strain>
    </source>
</reference>
<dbReference type="OrthoDB" id="9811152at2"/>
<dbReference type="GO" id="GO:0016987">
    <property type="term" value="F:sigma factor activity"/>
    <property type="evidence" value="ECO:0007669"/>
    <property type="project" value="UniProtKB-KW"/>
</dbReference>
<dbReference type="PANTHER" id="PTHR43133">
    <property type="entry name" value="RNA POLYMERASE ECF-TYPE SIGMA FACTO"/>
    <property type="match status" value="1"/>
</dbReference>
<dbReference type="NCBIfam" id="TIGR02937">
    <property type="entry name" value="sigma70-ECF"/>
    <property type="match status" value="1"/>
</dbReference>
<comment type="similarity">
    <text evidence="1">Belongs to the sigma-70 factor family. ECF subfamily.</text>
</comment>
<evidence type="ECO:0000313" key="9">
    <source>
        <dbReference type="Proteomes" id="UP000294894"/>
    </source>
</evidence>
<feature type="domain" description="RNA polymerase sigma-70 region 2" evidence="6">
    <location>
        <begin position="22"/>
        <end position="86"/>
    </location>
</feature>
<dbReference type="InterPro" id="IPR039425">
    <property type="entry name" value="RNA_pol_sigma-70-like"/>
</dbReference>
<dbReference type="Pfam" id="PF04542">
    <property type="entry name" value="Sigma70_r2"/>
    <property type="match status" value="1"/>
</dbReference>
<dbReference type="AlphaFoldDB" id="A0A4P7GME4"/>
<dbReference type="Gene3D" id="1.10.10.10">
    <property type="entry name" value="Winged helix-like DNA-binding domain superfamily/Winged helix DNA-binding domain"/>
    <property type="match status" value="1"/>
</dbReference>
<dbReference type="EMBL" id="CP038267">
    <property type="protein sequence ID" value="QBR93306.1"/>
    <property type="molecule type" value="Genomic_DNA"/>
</dbReference>
<protein>
    <submittedName>
        <fullName evidence="8">RNA polymerase sigma factor</fullName>
    </submittedName>
</protein>
<evidence type="ECO:0000256" key="5">
    <source>
        <dbReference type="ARBA" id="ARBA00023163"/>
    </source>
</evidence>
<evidence type="ECO:0000256" key="4">
    <source>
        <dbReference type="ARBA" id="ARBA00023125"/>
    </source>
</evidence>
<evidence type="ECO:0000259" key="6">
    <source>
        <dbReference type="Pfam" id="PF04542"/>
    </source>
</evidence>
<dbReference type="SUPFAM" id="SSF88946">
    <property type="entry name" value="Sigma2 domain of RNA polymerase sigma factors"/>
    <property type="match status" value="1"/>
</dbReference>
<keyword evidence="4" id="KW-0238">DNA-binding</keyword>
<evidence type="ECO:0000256" key="2">
    <source>
        <dbReference type="ARBA" id="ARBA00023015"/>
    </source>
</evidence>
<dbReference type="PANTHER" id="PTHR43133:SF8">
    <property type="entry name" value="RNA POLYMERASE SIGMA FACTOR HI_1459-RELATED"/>
    <property type="match status" value="1"/>
</dbReference>
<dbReference type="InterPro" id="IPR013324">
    <property type="entry name" value="RNA_pol_sigma_r3/r4-like"/>
</dbReference>
<dbReference type="RefSeq" id="WP_135078599.1">
    <property type="nucleotide sequence ID" value="NZ_CP038267.1"/>
</dbReference>
<dbReference type="Pfam" id="PF08281">
    <property type="entry name" value="Sigma70_r4_2"/>
    <property type="match status" value="1"/>
</dbReference>
<dbReference type="InterPro" id="IPR013325">
    <property type="entry name" value="RNA_pol_sigma_r2"/>
</dbReference>